<comment type="caution">
    <text evidence="2">The sequence shown here is derived from an EMBL/GenBank/DDBJ whole genome shotgun (WGS) entry which is preliminary data.</text>
</comment>
<accession>A0AB37WSA5</accession>
<keyword evidence="5" id="KW-1185">Reference proteome</keyword>
<evidence type="ECO:0000313" key="5">
    <source>
        <dbReference type="Proteomes" id="UP000293195"/>
    </source>
</evidence>
<dbReference type="EMBL" id="PDXF01000007">
    <property type="protein sequence ID" value="RYO06098.1"/>
    <property type="molecule type" value="Genomic_DNA"/>
</dbReference>
<evidence type="ECO:0000313" key="4">
    <source>
        <dbReference type="Proteomes" id="UP000292340"/>
    </source>
</evidence>
<name>A0AB37WSA5_9PLEO</name>
<evidence type="ECO:0000313" key="2">
    <source>
        <dbReference type="EMBL" id="RYN32525.1"/>
    </source>
</evidence>
<protein>
    <submittedName>
        <fullName evidence="2">Uncharacterized protein</fullName>
    </submittedName>
</protein>
<dbReference type="EMBL" id="PDXB01000007">
    <property type="protein sequence ID" value="RYN32525.1"/>
    <property type="molecule type" value="Genomic_DNA"/>
</dbReference>
<reference evidence="2 5" key="2">
    <citation type="journal article" date="2019" name="bioRxiv">
        <title>Genomics, evolutionary history and diagnostics of the Alternaria alternata species group including apple and Asian pear pathotypes.</title>
        <authorList>
            <person name="Armitage A.D."/>
            <person name="Cockerton H.M."/>
            <person name="Sreenivasaprasad S."/>
            <person name="Woodhall J.W."/>
            <person name="Lane C.R."/>
            <person name="Harrison R.J."/>
            <person name="Clarkson J.P."/>
        </authorList>
    </citation>
    <scope>NUCLEOTIDE SEQUENCE</scope>
    <source>
        <strain evidence="2">FERA 1164</strain>
        <strain evidence="5">FERA 635</strain>
    </source>
</reference>
<dbReference type="AlphaFoldDB" id="A0AB37WSA5"/>
<dbReference type="Proteomes" id="UP000293195">
    <property type="component" value="Unassembled WGS sequence"/>
</dbReference>
<keyword evidence="1" id="KW-0175">Coiled coil</keyword>
<dbReference type="Gene3D" id="3.30.40.10">
    <property type="entry name" value="Zinc/RING finger domain, C3HC4 (zinc finger)"/>
    <property type="match status" value="1"/>
</dbReference>
<dbReference type="InterPro" id="IPR013083">
    <property type="entry name" value="Znf_RING/FYVE/PHD"/>
</dbReference>
<sequence>MKFSYQHCYPFLLNVHPKPATLQLDESSIILDMPDDTATGLSLSTFFDESVDDLQEDYYVVHGKECDICGCDEKADPSDIVNQASSISSKAVVQTKTCPSPHIFYKLCLYVWLHTKLHKDEDATCPMFRTKFVLSAHSKELHTYPELLQSLVERYNTVIEESLLQMNRIADKIKQAKQEEDDSTDDIRKLELSNIRRALTTAQRAATTINDLAQQDLAQCSGAMRRIAAIIAMSD</sequence>
<dbReference type="Proteomes" id="UP000292340">
    <property type="component" value="Unassembled WGS sequence"/>
</dbReference>
<proteinExistence type="predicted"/>
<dbReference type="SUPFAM" id="SSF57850">
    <property type="entry name" value="RING/U-box"/>
    <property type="match status" value="1"/>
</dbReference>
<gene>
    <name evidence="2" type="ORF">AA0115_g3599</name>
    <name evidence="3" type="ORF">AA0119_g2866</name>
</gene>
<evidence type="ECO:0000256" key="1">
    <source>
        <dbReference type="SAM" id="Coils"/>
    </source>
</evidence>
<evidence type="ECO:0000313" key="3">
    <source>
        <dbReference type="EMBL" id="RYO06098.1"/>
    </source>
</evidence>
<feature type="coiled-coil region" evidence="1">
    <location>
        <begin position="159"/>
        <end position="193"/>
    </location>
</feature>
<organism evidence="2 4">
    <name type="scientific">Alternaria tenuissima</name>
    <dbReference type="NCBI Taxonomy" id="119927"/>
    <lineage>
        <taxon>Eukaryota</taxon>
        <taxon>Fungi</taxon>
        <taxon>Dikarya</taxon>
        <taxon>Ascomycota</taxon>
        <taxon>Pezizomycotina</taxon>
        <taxon>Dothideomycetes</taxon>
        <taxon>Pleosporomycetidae</taxon>
        <taxon>Pleosporales</taxon>
        <taxon>Pleosporineae</taxon>
        <taxon>Pleosporaceae</taxon>
        <taxon>Alternaria</taxon>
        <taxon>Alternaria sect. Alternaria</taxon>
        <taxon>Alternaria alternata complex</taxon>
    </lineage>
</organism>
<reference evidence="2" key="1">
    <citation type="submission" date="2017-10" db="EMBL/GenBank/DDBJ databases">
        <authorList>
            <person name="Armitage A.D."/>
            <person name="Barbara D.J."/>
            <person name="Woodhall J.W."/>
            <person name="Sreenivasaprasad S."/>
            <person name="Lane C.R."/>
            <person name="Clarkson J.P."/>
            <person name="Harrison R.J."/>
        </authorList>
    </citation>
    <scope>NUCLEOTIDE SEQUENCE</scope>
    <source>
        <strain evidence="2">FERA 1164</strain>
        <strain evidence="3">FERA 635</strain>
    </source>
</reference>